<dbReference type="InterPro" id="IPR034274">
    <property type="entry name" value="ENP1_M14_CPD"/>
</dbReference>
<dbReference type="Gene3D" id="3.10.350.10">
    <property type="entry name" value="LysM domain"/>
    <property type="match status" value="1"/>
</dbReference>
<dbReference type="PANTHER" id="PTHR11705:SF143">
    <property type="entry name" value="SLL0236 PROTEIN"/>
    <property type="match status" value="1"/>
</dbReference>
<dbReference type="OrthoDB" id="9802862at2"/>
<accession>A0A1I1ZN25</accession>
<evidence type="ECO:0000256" key="3">
    <source>
        <dbReference type="ARBA" id="ARBA00022670"/>
    </source>
</evidence>
<evidence type="ECO:0000259" key="8">
    <source>
        <dbReference type="PROSITE" id="PS51782"/>
    </source>
</evidence>
<evidence type="ECO:0000313" key="11">
    <source>
        <dbReference type="Proteomes" id="UP000199516"/>
    </source>
</evidence>
<keyword evidence="5" id="KW-0862">Zinc</keyword>
<comment type="similarity">
    <text evidence="2 7">Belongs to the peptidase M14 family.</text>
</comment>
<feature type="domain" description="Peptidase M14" evidence="9">
    <location>
        <begin position="56"/>
        <end position="358"/>
    </location>
</feature>
<dbReference type="InterPro" id="IPR000834">
    <property type="entry name" value="Peptidase_M14"/>
</dbReference>
<sequence length="361" mass="42020">MMQGDTMRKYVIQPGDTLSKIAYRNNVRIDDIVRNNHHLPSKDSYLSIGDFLSIPEPHTTKQIHSKENHIACHNEYGWRELEDDRERLGVSIYQKKIGWSRLGKPIWLFRVGKGKKRICYSGTWHGNEWLNTWLLMKFLMEIERKYRNHESWHHVNIRAVLDEEVTLYFLPLVNPDGAELVQEGLQRTHSFFDEIHTINEGFHCYKHWSANAAGVDLNHQWPAGWKRESDTSPQRPFPRHYGGEAPLTEPETRAVYQLTMEEEFDIVLAFHSQGEEIYWGYQHLEPPESRAMAEKLAKASSFRAVQTADSSAGYKDWFIKEFRRPGFTIETGVGQNPLSITSAARIWITTVPLLLETLTWG</sequence>
<dbReference type="InterPro" id="IPR036779">
    <property type="entry name" value="LysM_dom_sf"/>
</dbReference>
<dbReference type="Gene3D" id="3.40.630.10">
    <property type="entry name" value="Zn peptidases"/>
    <property type="match status" value="1"/>
</dbReference>
<evidence type="ECO:0000259" key="9">
    <source>
        <dbReference type="PROSITE" id="PS52035"/>
    </source>
</evidence>
<evidence type="ECO:0000256" key="2">
    <source>
        <dbReference type="ARBA" id="ARBA00005988"/>
    </source>
</evidence>
<dbReference type="SMART" id="SM00631">
    <property type="entry name" value="Zn_pept"/>
    <property type="match status" value="1"/>
</dbReference>
<reference evidence="10 11" key="1">
    <citation type="submission" date="2016-10" db="EMBL/GenBank/DDBJ databases">
        <authorList>
            <person name="de Groot N.N."/>
        </authorList>
    </citation>
    <scope>NUCLEOTIDE SEQUENCE [LARGE SCALE GENOMIC DNA]</scope>
    <source>
        <strain evidence="10 11">DSM 23995</strain>
    </source>
</reference>
<dbReference type="CDD" id="cd06229">
    <property type="entry name" value="M14_Endopeptidase_I"/>
    <property type="match status" value="1"/>
</dbReference>
<gene>
    <name evidence="10" type="ORF">SAMN05192532_101348</name>
</gene>
<evidence type="ECO:0000256" key="1">
    <source>
        <dbReference type="ARBA" id="ARBA00001947"/>
    </source>
</evidence>
<dbReference type="SUPFAM" id="SSF53187">
    <property type="entry name" value="Zn-dependent exopeptidases"/>
    <property type="match status" value="1"/>
</dbReference>
<dbReference type="PROSITE" id="PS52035">
    <property type="entry name" value="PEPTIDASE_M14"/>
    <property type="match status" value="1"/>
</dbReference>
<dbReference type="PROSITE" id="PS51782">
    <property type="entry name" value="LYSM"/>
    <property type="match status" value="1"/>
</dbReference>
<dbReference type="GO" id="GO:0005615">
    <property type="term" value="C:extracellular space"/>
    <property type="evidence" value="ECO:0007669"/>
    <property type="project" value="TreeGrafter"/>
</dbReference>
<evidence type="ECO:0000256" key="6">
    <source>
        <dbReference type="ARBA" id="ARBA00023049"/>
    </source>
</evidence>
<evidence type="ECO:0000256" key="5">
    <source>
        <dbReference type="ARBA" id="ARBA00022833"/>
    </source>
</evidence>
<dbReference type="GO" id="GO:0006508">
    <property type="term" value="P:proteolysis"/>
    <property type="evidence" value="ECO:0007669"/>
    <property type="project" value="UniProtKB-KW"/>
</dbReference>
<dbReference type="SUPFAM" id="SSF54106">
    <property type="entry name" value="LysM domain"/>
    <property type="match status" value="1"/>
</dbReference>
<dbReference type="CDD" id="cd00118">
    <property type="entry name" value="LysM"/>
    <property type="match status" value="1"/>
</dbReference>
<name>A0A1I1ZN25_9BACI</name>
<dbReference type="AlphaFoldDB" id="A0A1I1ZN25"/>
<dbReference type="PANTHER" id="PTHR11705">
    <property type="entry name" value="PROTEASE FAMILY M14 CARBOXYPEPTIDASE A,B"/>
    <property type="match status" value="1"/>
</dbReference>
<feature type="domain" description="LysM" evidence="8">
    <location>
        <begin position="8"/>
        <end position="54"/>
    </location>
</feature>
<keyword evidence="4" id="KW-0378">Hydrolase</keyword>
<comment type="cofactor">
    <cofactor evidence="1">
        <name>Zn(2+)</name>
        <dbReference type="ChEBI" id="CHEBI:29105"/>
    </cofactor>
</comment>
<organism evidence="10 11">
    <name type="scientific">Alteribacillus iranensis</name>
    <dbReference type="NCBI Taxonomy" id="930128"/>
    <lineage>
        <taxon>Bacteria</taxon>
        <taxon>Bacillati</taxon>
        <taxon>Bacillota</taxon>
        <taxon>Bacilli</taxon>
        <taxon>Bacillales</taxon>
        <taxon>Bacillaceae</taxon>
        <taxon>Alteribacillus</taxon>
    </lineage>
</organism>
<keyword evidence="11" id="KW-1185">Reference proteome</keyword>
<keyword evidence="3" id="KW-0645">Protease</keyword>
<proteinExistence type="inferred from homology"/>
<dbReference type="EMBL" id="FONT01000001">
    <property type="protein sequence ID" value="SFE33214.1"/>
    <property type="molecule type" value="Genomic_DNA"/>
</dbReference>
<dbReference type="InterPro" id="IPR018392">
    <property type="entry name" value="LysM"/>
</dbReference>
<dbReference type="Proteomes" id="UP000199516">
    <property type="component" value="Unassembled WGS sequence"/>
</dbReference>
<dbReference type="GO" id="GO:0008270">
    <property type="term" value="F:zinc ion binding"/>
    <property type="evidence" value="ECO:0007669"/>
    <property type="project" value="InterPro"/>
</dbReference>
<evidence type="ECO:0000313" key="10">
    <source>
        <dbReference type="EMBL" id="SFE33214.1"/>
    </source>
</evidence>
<dbReference type="STRING" id="930128.SAMN05192532_101348"/>
<dbReference type="GO" id="GO:0004181">
    <property type="term" value="F:metallocarboxypeptidase activity"/>
    <property type="evidence" value="ECO:0007669"/>
    <property type="project" value="InterPro"/>
</dbReference>
<evidence type="ECO:0000256" key="4">
    <source>
        <dbReference type="ARBA" id="ARBA00022801"/>
    </source>
</evidence>
<protein>
    <submittedName>
        <fullName evidence="10">Gamma-D-glutamyl-(L)-meso-diaminopimelate peptidase I Metallo peptidase. MEROPS family M14C</fullName>
    </submittedName>
</protein>
<dbReference type="Pfam" id="PF01476">
    <property type="entry name" value="LysM"/>
    <property type="match status" value="1"/>
</dbReference>
<dbReference type="Pfam" id="PF00246">
    <property type="entry name" value="Peptidase_M14"/>
    <property type="match status" value="1"/>
</dbReference>
<dbReference type="SMART" id="SM00257">
    <property type="entry name" value="LysM"/>
    <property type="match status" value="1"/>
</dbReference>
<evidence type="ECO:0000256" key="7">
    <source>
        <dbReference type="PROSITE-ProRule" id="PRU01379"/>
    </source>
</evidence>
<feature type="active site" description="Proton donor/acceptor" evidence="7">
    <location>
        <position position="330"/>
    </location>
</feature>
<keyword evidence="6" id="KW-0482">Metalloprotease</keyword>